<feature type="domain" description="Protein kinase" evidence="5">
    <location>
        <begin position="103"/>
        <end position="344"/>
    </location>
</feature>
<feature type="compositionally biased region" description="Low complexity" evidence="4">
    <location>
        <begin position="36"/>
        <end position="50"/>
    </location>
</feature>
<dbReference type="Gene3D" id="1.10.510.10">
    <property type="entry name" value="Transferase(Phosphotransferase) domain 1"/>
    <property type="match status" value="1"/>
</dbReference>
<dbReference type="GO" id="GO:0005524">
    <property type="term" value="F:ATP binding"/>
    <property type="evidence" value="ECO:0007669"/>
    <property type="project" value="UniProtKB-KW"/>
</dbReference>
<keyword evidence="1" id="KW-0723">Serine/threonine-protein kinase</keyword>
<protein>
    <recommendedName>
        <fullName evidence="5">Protein kinase domain-containing protein</fullName>
    </recommendedName>
</protein>
<gene>
    <name evidence="6" type="ORF">LVIROSA_LOCUS34243</name>
</gene>
<keyword evidence="2" id="KW-0547">Nucleotide-binding</keyword>
<proteinExistence type="predicted"/>
<reference evidence="6 7" key="1">
    <citation type="submission" date="2022-01" db="EMBL/GenBank/DDBJ databases">
        <authorList>
            <person name="Xiong W."/>
            <person name="Schranz E."/>
        </authorList>
    </citation>
    <scope>NUCLEOTIDE SEQUENCE [LARGE SCALE GENOMIC DNA]</scope>
</reference>
<dbReference type="Proteomes" id="UP001157418">
    <property type="component" value="Unassembled WGS sequence"/>
</dbReference>
<evidence type="ECO:0000313" key="6">
    <source>
        <dbReference type="EMBL" id="CAH1448718.1"/>
    </source>
</evidence>
<evidence type="ECO:0000256" key="3">
    <source>
        <dbReference type="ARBA" id="ARBA00022840"/>
    </source>
</evidence>
<comment type="caution">
    <text evidence="6">The sequence shown here is derived from an EMBL/GenBank/DDBJ whole genome shotgun (WGS) entry which is preliminary data.</text>
</comment>
<feature type="region of interest" description="Disordered" evidence="4">
    <location>
        <begin position="1"/>
        <end position="61"/>
    </location>
</feature>
<dbReference type="Gene3D" id="3.30.200.20">
    <property type="entry name" value="Phosphorylase Kinase, domain 1"/>
    <property type="match status" value="1"/>
</dbReference>
<keyword evidence="1" id="KW-0808">Transferase</keyword>
<dbReference type="GO" id="GO:0004674">
    <property type="term" value="F:protein serine/threonine kinase activity"/>
    <property type="evidence" value="ECO:0007669"/>
    <property type="project" value="UniProtKB-KW"/>
</dbReference>
<dbReference type="InterPro" id="IPR001245">
    <property type="entry name" value="Ser-Thr/Tyr_kinase_cat_dom"/>
</dbReference>
<dbReference type="EMBL" id="CAKMRJ010005634">
    <property type="protein sequence ID" value="CAH1448718.1"/>
    <property type="molecule type" value="Genomic_DNA"/>
</dbReference>
<dbReference type="InterPro" id="IPR011009">
    <property type="entry name" value="Kinase-like_dom_sf"/>
</dbReference>
<dbReference type="Pfam" id="PF07714">
    <property type="entry name" value="PK_Tyr_Ser-Thr"/>
    <property type="match status" value="1"/>
</dbReference>
<keyword evidence="1" id="KW-0418">Kinase</keyword>
<feature type="compositionally biased region" description="Polar residues" evidence="4">
    <location>
        <begin position="51"/>
        <end position="60"/>
    </location>
</feature>
<evidence type="ECO:0000256" key="1">
    <source>
        <dbReference type="ARBA" id="ARBA00022527"/>
    </source>
</evidence>
<dbReference type="PANTHER" id="PTHR47989:SF8">
    <property type="entry name" value="INACTIVE PROTEIN KINASE SELMODRAFT_444075-LIKE"/>
    <property type="match status" value="1"/>
</dbReference>
<evidence type="ECO:0000313" key="7">
    <source>
        <dbReference type="Proteomes" id="UP001157418"/>
    </source>
</evidence>
<accession>A0AAU9PED7</accession>
<keyword evidence="3" id="KW-0067">ATP-binding</keyword>
<dbReference type="InterPro" id="IPR000719">
    <property type="entry name" value="Prot_kinase_dom"/>
</dbReference>
<evidence type="ECO:0000256" key="4">
    <source>
        <dbReference type="SAM" id="MobiDB-lite"/>
    </source>
</evidence>
<keyword evidence="7" id="KW-1185">Reference proteome</keyword>
<dbReference type="AlphaFoldDB" id="A0AAU9PED7"/>
<dbReference type="FunFam" id="3.30.200.20:FF:000604">
    <property type="entry name" value="Proline-rich receptor-like protein kinase PERK8"/>
    <property type="match status" value="1"/>
</dbReference>
<dbReference type="PROSITE" id="PS50011">
    <property type="entry name" value="PROTEIN_KINASE_DOM"/>
    <property type="match status" value="1"/>
</dbReference>
<name>A0AAU9PED7_9ASTR</name>
<sequence length="358" mass="39663">MLKSQHLKQKGGGSSGAPPWDKSHFSPSPPSTDQISPSPSKASTSSFGTSEVSTMNSSWTNDDHEEEEFEYSVCSVCQNKRPSTRLKQLDFNYTELYHATDGFSSDNFLSEGGFGSVYEGELNIHGGLKVAIKQHKDASFQGEKEFKSEVNVLSMARHPNVVMLLGSCSEGTHRLLVYEFVCFGSLDQHLSTATENPNPLTWDKRIKIALGAARGDFGLARTGCDDTDETSVVGTLGYVAPEYAECGKVSRKTDVYSFGVVLLQLITGCKTKEKKFDGKTLVEWARPLLEDQNYPDLIDERIVDSPDVQVFQLYLMVRLAEGCLKKDPTKRYTMAYVVKQLERIMGGNNTSSRDGRKC</sequence>
<dbReference type="PANTHER" id="PTHR47989">
    <property type="entry name" value="OS01G0750732 PROTEIN"/>
    <property type="match status" value="1"/>
</dbReference>
<dbReference type="SUPFAM" id="SSF56112">
    <property type="entry name" value="Protein kinase-like (PK-like)"/>
    <property type="match status" value="1"/>
</dbReference>
<organism evidence="6 7">
    <name type="scientific">Lactuca virosa</name>
    <dbReference type="NCBI Taxonomy" id="75947"/>
    <lineage>
        <taxon>Eukaryota</taxon>
        <taxon>Viridiplantae</taxon>
        <taxon>Streptophyta</taxon>
        <taxon>Embryophyta</taxon>
        <taxon>Tracheophyta</taxon>
        <taxon>Spermatophyta</taxon>
        <taxon>Magnoliopsida</taxon>
        <taxon>eudicotyledons</taxon>
        <taxon>Gunneridae</taxon>
        <taxon>Pentapetalae</taxon>
        <taxon>asterids</taxon>
        <taxon>campanulids</taxon>
        <taxon>Asterales</taxon>
        <taxon>Asteraceae</taxon>
        <taxon>Cichorioideae</taxon>
        <taxon>Cichorieae</taxon>
        <taxon>Lactucinae</taxon>
        <taxon>Lactuca</taxon>
    </lineage>
</organism>
<evidence type="ECO:0000256" key="2">
    <source>
        <dbReference type="ARBA" id="ARBA00022741"/>
    </source>
</evidence>
<evidence type="ECO:0000259" key="5">
    <source>
        <dbReference type="PROSITE" id="PS50011"/>
    </source>
</evidence>